<sequence length="315" mass="36700">MDPARKKQCSIILKKLMNHTSVFLQKHLDLRRIERKLDCKAYPTTSRFAADVKQTLANAMQNHPSTHEVHIKAKELSNIFNVNWKTRNKWWIDMPESQPEKKQKVLVVRLDNNKVAIVDKNLSKAKEAKQGLQTHRFTGETKTLKTCKDGVAKEKHDDQPLDTHPCQANSTPNFQPCKCIREHDNIMEQISPSKALHVAKMKARFADTIIKAQKTLQLNDIQVDLKVEMQRKVENLEKQRRKEKALLEDHRKLQIQKERKAARIKLEKMEETAKLNQSLEKEVEDMMMKIMTYGSNLMKGASNNCELEDRQITWT</sequence>
<reference evidence="2" key="1">
    <citation type="journal article" date="2022" name="Nat. Commun.">
        <title>Chromosome evolution and the genetic basis of agronomically important traits in greater yam.</title>
        <authorList>
            <person name="Bredeson J.V."/>
            <person name="Lyons J.B."/>
            <person name="Oniyinde I.O."/>
            <person name="Okereke N.R."/>
            <person name="Kolade O."/>
            <person name="Nnabue I."/>
            <person name="Nwadili C.O."/>
            <person name="Hribova E."/>
            <person name="Parker M."/>
            <person name="Nwogha J."/>
            <person name="Shu S."/>
            <person name="Carlson J."/>
            <person name="Kariba R."/>
            <person name="Muthemba S."/>
            <person name="Knop K."/>
            <person name="Barton G.J."/>
            <person name="Sherwood A.V."/>
            <person name="Lopez-Montes A."/>
            <person name="Asiedu R."/>
            <person name="Jamnadass R."/>
            <person name="Muchugi A."/>
            <person name="Goodstein D."/>
            <person name="Egesi C.N."/>
            <person name="Featherston J."/>
            <person name="Asfaw A."/>
            <person name="Simpson G.G."/>
            <person name="Dolezel J."/>
            <person name="Hendre P.S."/>
            <person name="Van Deynze A."/>
            <person name="Kumar P.L."/>
            <person name="Obidiegwu J.E."/>
            <person name="Bhattacharjee R."/>
            <person name="Rokhsar D.S."/>
        </authorList>
    </citation>
    <scope>NUCLEOTIDE SEQUENCE [LARGE SCALE GENOMIC DNA]</scope>
    <source>
        <strain evidence="2">cv. TDa95/00328</strain>
    </source>
</reference>
<proteinExistence type="predicted"/>
<keyword evidence="2" id="KW-1185">Reference proteome</keyword>
<name>A0ACB7V194_DIOAL</name>
<evidence type="ECO:0000313" key="2">
    <source>
        <dbReference type="Proteomes" id="UP000827976"/>
    </source>
</evidence>
<protein>
    <submittedName>
        <fullName evidence="1">Bromodomain-containing protein</fullName>
    </submittedName>
</protein>
<dbReference type="Proteomes" id="UP000827976">
    <property type="component" value="Chromosome 12"/>
</dbReference>
<evidence type="ECO:0000313" key="1">
    <source>
        <dbReference type="EMBL" id="KAH7666983.1"/>
    </source>
</evidence>
<organism evidence="1 2">
    <name type="scientific">Dioscorea alata</name>
    <name type="common">Purple yam</name>
    <dbReference type="NCBI Taxonomy" id="55571"/>
    <lineage>
        <taxon>Eukaryota</taxon>
        <taxon>Viridiplantae</taxon>
        <taxon>Streptophyta</taxon>
        <taxon>Embryophyta</taxon>
        <taxon>Tracheophyta</taxon>
        <taxon>Spermatophyta</taxon>
        <taxon>Magnoliopsida</taxon>
        <taxon>Liliopsida</taxon>
        <taxon>Dioscoreales</taxon>
        <taxon>Dioscoreaceae</taxon>
        <taxon>Dioscorea</taxon>
    </lineage>
</organism>
<comment type="caution">
    <text evidence="1">The sequence shown here is derived from an EMBL/GenBank/DDBJ whole genome shotgun (WGS) entry which is preliminary data.</text>
</comment>
<accession>A0ACB7V194</accession>
<gene>
    <name evidence="1" type="ORF">IHE45_12G029700</name>
</gene>
<dbReference type="EMBL" id="CM037022">
    <property type="protein sequence ID" value="KAH7666983.1"/>
    <property type="molecule type" value="Genomic_DNA"/>
</dbReference>